<reference evidence="1 2" key="1">
    <citation type="submission" date="2024-09" db="EMBL/GenBank/DDBJ databases">
        <authorList>
            <person name="Sun Q."/>
            <person name="Mori K."/>
        </authorList>
    </citation>
    <scope>NUCLEOTIDE SEQUENCE [LARGE SCALE GENOMIC DNA]</scope>
    <source>
        <strain evidence="1 2">CCM 7759</strain>
    </source>
</reference>
<protein>
    <submittedName>
        <fullName evidence="1">Uncharacterized protein</fullName>
    </submittedName>
</protein>
<gene>
    <name evidence="1" type="ORF">ACFFK0_16245</name>
</gene>
<evidence type="ECO:0000313" key="1">
    <source>
        <dbReference type="EMBL" id="MFC0213982.1"/>
    </source>
</evidence>
<accession>A0ABV6DMY0</accession>
<evidence type="ECO:0000313" key="2">
    <source>
        <dbReference type="Proteomes" id="UP001589776"/>
    </source>
</evidence>
<comment type="caution">
    <text evidence="1">The sequence shown here is derived from an EMBL/GenBank/DDBJ whole genome shotgun (WGS) entry which is preliminary data.</text>
</comment>
<sequence length="146" mass="16630">MYTTVWAVTDVRCDMNIQCLNGRSVTSRSKPVQVQAIGFHKLQFVSDLKLPRQDRLILGFRVKYGGQEAFSEGRIAEVEEAPYGAGYRYTVTLTMRSASDISWRNVVGGVAVAQQEHYEKIEKLYQRWQLFDFSFGSAAPLVDARR</sequence>
<organism evidence="1 2">
    <name type="scientific">Paenibacillus chartarius</name>
    <dbReference type="NCBI Taxonomy" id="747481"/>
    <lineage>
        <taxon>Bacteria</taxon>
        <taxon>Bacillati</taxon>
        <taxon>Bacillota</taxon>
        <taxon>Bacilli</taxon>
        <taxon>Bacillales</taxon>
        <taxon>Paenibacillaceae</taxon>
        <taxon>Paenibacillus</taxon>
    </lineage>
</organism>
<keyword evidence="2" id="KW-1185">Reference proteome</keyword>
<dbReference type="EMBL" id="JBHLWN010000067">
    <property type="protein sequence ID" value="MFC0213982.1"/>
    <property type="molecule type" value="Genomic_DNA"/>
</dbReference>
<proteinExistence type="predicted"/>
<name>A0ABV6DMY0_9BACL</name>
<dbReference type="RefSeq" id="WP_377471316.1">
    <property type="nucleotide sequence ID" value="NZ_JBHLWN010000067.1"/>
</dbReference>
<dbReference type="Proteomes" id="UP001589776">
    <property type="component" value="Unassembled WGS sequence"/>
</dbReference>